<evidence type="ECO:0000313" key="2">
    <source>
        <dbReference type="EMBL" id="KAF2731804.1"/>
    </source>
</evidence>
<reference evidence="2" key="1">
    <citation type="journal article" date="2020" name="Stud. Mycol.">
        <title>101 Dothideomycetes genomes: a test case for predicting lifestyles and emergence of pathogens.</title>
        <authorList>
            <person name="Haridas S."/>
            <person name="Albert R."/>
            <person name="Binder M."/>
            <person name="Bloem J."/>
            <person name="Labutti K."/>
            <person name="Salamov A."/>
            <person name="Andreopoulos B."/>
            <person name="Baker S."/>
            <person name="Barry K."/>
            <person name="Bills G."/>
            <person name="Bluhm B."/>
            <person name="Cannon C."/>
            <person name="Castanera R."/>
            <person name="Culley D."/>
            <person name="Daum C."/>
            <person name="Ezra D."/>
            <person name="Gonzalez J."/>
            <person name="Henrissat B."/>
            <person name="Kuo A."/>
            <person name="Liang C."/>
            <person name="Lipzen A."/>
            <person name="Lutzoni F."/>
            <person name="Magnuson J."/>
            <person name="Mondo S."/>
            <person name="Nolan M."/>
            <person name="Ohm R."/>
            <person name="Pangilinan J."/>
            <person name="Park H.-J."/>
            <person name="Ramirez L."/>
            <person name="Alfaro M."/>
            <person name="Sun H."/>
            <person name="Tritt A."/>
            <person name="Yoshinaga Y."/>
            <person name="Zwiers L.-H."/>
            <person name="Turgeon B."/>
            <person name="Goodwin S."/>
            <person name="Spatafora J."/>
            <person name="Crous P."/>
            <person name="Grigoriev I."/>
        </authorList>
    </citation>
    <scope>NUCLEOTIDE SEQUENCE</scope>
    <source>
        <strain evidence="2">CBS 125425</strain>
    </source>
</reference>
<dbReference type="Gene3D" id="1.25.40.10">
    <property type="entry name" value="Tetratricopeptide repeat domain"/>
    <property type="match status" value="2"/>
</dbReference>
<dbReference type="Pfam" id="PF13424">
    <property type="entry name" value="TPR_12"/>
    <property type="match status" value="1"/>
</dbReference>
<dbReference type="Pfam" id="PF13374">
    <property type="entry name" value="TPR_10"/>
    <property type="match status" value="3"/>
</dbReference>
<dbReference type="PANTHER" id="PTHR10622:SF11">
    <property type="entry name" value="HET-DOMAIN-CONTAINING PROTEIN"/>
    <property type="match status" value="1"/>
</dbReference>
<comment type="caution">
    <text evidence="2">The sequence shown here is derived from an EMBL/GenBank/DDBJ whole genome shotgun (WGS) entry which is preliminary data.</text>
</comment>
<proteinExistence type="predicted"/>
<dbReference type="Pfam" id="PF06985">
    <property type="entry name" value="HET"/>
    <property type="match status" value="1"/>
</dbReference>
<dbReference type="InterPro" id="IPR010730">
    <property type="entry name" value="HET"/>
</dbReference>
<dbReference type="SUPFAM" id="SSF48452">
    <property type="entry name" value="TPR-like"/>
    <property type="match status" value="2"/>
</dbReference>
<dbReference type="SMART" id="SM00382">
    <property type="entry name" value="AAA"/>
    <property type="match status" value="1"/>
</dbReference>
<dbReference type="EMBL" id="ML996188">
    <property type="protein sequence ID" value="KAF2731804.1"/>
    <property type="molecule type" value="Genomic_DNA"/>
</dbReference>
<dbReference type="InterPro" id="IPR027417">
    <property type="entry name" value="P-loop_NTPase"/>
</dbReference>
<name>A0A9P4UYW6_9PLEO</name>
<keyword evidence="3" id="KW-1185">Reference proteome</keyword>
<sequence>MRLLHFDGEILVSTDFRGKTIPRYAILSHRWGDSEILFEDLGRATYKEKGGYRKIEFCAAQAARDGLQYFWIDTCCIDKWDLREHSKAINSMFRWYKGAARCYVFLPDVSAAVDAPQSSWEASFRASEWFTRGWTLQELIAPASVEFFSREGWRIGNKTSLEPLVHATTGIPVRALRNGPLDEFTIDERREWAKNRETSEEEDAVYCLLGILNIAIPTAYGEGVERAWRRLQTELEAAGSAPSIIPFSQNDQFVGRESQLAELEAKLFKHNQATTMAIVGPPGTGKSQLALEVAHRTRQKHRTCSVFWVDSSDTDSLYRSYTGIAQKLSIPGWDDEKADSRQLVRAYLSGKGERQCLLVFDNADDMSLGSSGMFTGAAHLSNYLPQSELCAVLYTTTNRDTAKRLAAPNIVELKEMTASTSQRMLENHMKSSLSKSEQQEAQLLLRELSYLPLAIVQAAAYINTRNITLREYRSLVARQKEAVLGCNSKLPEDGPQQHDTTGPVATTLLISLDQIRGDGELAADYLFLAACVDRKGIPLDLLPASLPREREEAVKVLSRYGLVTRRPAESSLDLHQLVHRALRGWLRKQKRLDEWMGNAIREVYRVFPGDNYGSRSKWRRLLPHAKYALLHSPAEQGGRDWSELVWKCATALYNDGRWREAEQLIMQVVETSSRVLGDEHPSTLTSMANLASTYRNQGRNQGRWTEAEQLDVQVMETSKRGLGDEHPNTLSSMANLASTYRNQGRWTEAEQLDVQVMETSKRVLGDEHPSTLSSMANLASTYRNQGRWMKAEQLDVQVMETRKRVLGDEHPSTLTSMNNLAFTLKGQNRNGEAVSLIEALLQVGKRVFGPTHPNILSSSHTLDEWRGRST</sequence>
<dbReference type="Pfam" id="PF00931">
    <property type="entry name" value="NB-ARC"/>
    <property type="match status" value="1"/>
</dbReference>
<dbReference type="GO" id="GO:0043531">
    <property type="term" value="F:ADP binding"/>
    <property type="evidence" value="ECO:0007669"/>
    <property type="project" value="InterPro"/>
</dbReference>
<accession>A0A9P4UYW6</accession>
<feature type="domain" description="AAA+ ATPase" evidence="1">
    <location>
        <begin position="272"/>
        <end position="417"/>
    </location>
</feature>
<dbReference type="InterPro" id="IPR003593">
    <property type="entry name" value="AAA+_ATPase"/>
</dbReference>
<dbReference type="InterPro" id="IPR002182">
    <property type="entry name" value="NB-ARC"/>
</dbReference>
<organism evidence="2 3">
    <name type="scientific">Polyplosphaeria fusca</name>
    <dbReference type="NCBI Taxonomy" id="682080"/>
    <lineage>
        <taxon>Eukaryota</taxon>
        <taxon>Fungi</taxon>
        <taxon>Dikarya</taxon>
        <taxon>Ascomycota</taxon>
        <taxon>Pezizomycotina</taxon>
        <taxon>Dothideomycetes</taxon>
        <taxon>Pleosporomycetidae</taxon>
        <taxon>Pleosporales</taxon>
        <taxon>Tetraplosphaeriaceae</taxon>
        <taxon>Polyplosphaeria</taxon>
    </lineage>
</organism>
<evidence type="ECO:0000313" key="3">
    <source>
        <dbReference type="Proteomes" id="UP000799444"/>
    </source>
</evidence>
<dbReference type="InterPro" id="IPR011990">
    <property type="entry name" value="TPR-like_helical_dom_sf"/>
</dbReference>
<dbReference type="Gene3D" id="3.40.50.300">
    <property type="entry name" value="P-loop containing nucleotide triphosphate hydrolases"/>
    <property type="match status" value="1"/>
</dbReference>
<gene>
    <name evidence="2" type="ORF">EJ04DRAFT_497904</name>
</gene>
<dbReference type="AlphaFoldDB" id="A0A9P4UYW6"/>
<dbReference type="Proteomes" id="UP000799444">
    <property type="component" value="Unassembled WGS sequence"/>
</dbReference>
<dbReference type="PANTHER" id="PTHR10622">
    <property type="entry name" value="HET DOMAIN-CONTAINING PROTEIN"/>
    <property type="match status" value="1"/>
</dbReference>
<dbReference type="SUPFAM" id="SSF52540">
    <property type="entry name" value="P-loop containing nucleoside triphosphate hydrolases"/>
    <property type="match status" value="1"/>
</dbReference>
<evidence type="ECO:0000259" key="1">
    <source>
        <dbReference type="SMART" id="SM00382"/>
    </source>
</evidence>
<protein>
    <submittedName>
        <fullName evidence="2">Kinesin light chain</fullName>
    </submittedName>
</protein>
<dbReference type="OrthoDB" id="674604at2759"/>